<keyword evidence="4" id="KW-1185">Reference proteome</keyword>
<gene>
    <name evidence="3" type="ORF">FJW02_10945</name>
</gene>
<dbReference type="PROSITE" id="PS51257">
    <property type="entry name" value="PROKAR_LIPOPROTEIN"/>
    <property type="match status" value="1"/>
</dbReference>
<feature type="signal peptide" evidence="2">
    <location>
        <begin position="1"/>
        <end position="21"/>
    </location>
</feature>
<dbReference type="Proteomes" id="UP000315469">
    <property type="component" value="Unassembled WGS sequence"/>
</dbReference>
<dbReference type="InterPro" id="IPR017734">
    <property type="entry name" value="T6SS_SciN"/>
</dbReference>
<proteinExistence type="predicted"/>
<comment type="caution">
    <text evidence="3">The sequence shown here is derived from an EMBL/GenBank/DDBJ whole genome shotgun (WGS) entry which is preliminary data.</text>
</comment>
<feature type="region of interest" description="Disordered" evidence="1">
    <location>
        <begin position="191"/>
        <end position="218"/>
    </location>
</feature>
<evidence type="ECO:0000313" key="4">
    <source>
        <dbReference type="Proteomes" id="UP000315469"/>
    </source>
</evidence>
<dbReference type="RefSeq" id="WP_039659126.1">
    <property type="nucleotide sequence ID" value="NZ_CP045720.1"/>
</dbReference>
<keyword evidence="2" id="KW-0732">Signal</keyword>
<evidence type="ECO:0000313" key="3">
    <source>
        <dbReference type="EMBL" id="TPV36604.1"/>
    </source>
</evidence>
<name>A0ABY2ZQ57_9GAMM</name>
<accession>A0ABY2ZQ57</accession>
<dbReference type="GeneID" id="90522038"/>
<evidence type="ECO:0000256" key="1">
    <source>
        <dbReference type="SAM" id="MobiDB-lite"/>
    </source>
</evidence>
<dbReference type="Pfam" id="PF12790">
    <property type="entry name" value="T6SS-SciN"/>
    <property type="match status" value="1"/>
</dbReference>
<organism evidence="3 4">
    <name type="scientific">Pantoea eucalypti</name>
    <dbReference type="NCBI Taxonomy" id="470933"/>
    <lineage>
        <taxon>Bacteria</taxon>
        <taxon>Pseudomonadati</taxon>
        <taxon>Pseudomonadota</taxon>
        <taxon>Gammaproteobacteria</taxon>
        <taxon>Enterobacterales</taxon>
        <taxon>Erwiniaceae</taxon>
        <taxon>Pantoea</taxon>
    </lineage>
</organism>
<keyword evidence="3" id="KW-0449">Lipoprotein</keyword>
<protein>
    <submittedName>
        <fullName evidence="3">Type VI secretion lipoprotein TssJ</fullName>
    </submittedName>
</protein>
<reference evidence="3 4" key="1">
    <citation type="submission" date="2019-06" db="EMBL/GenBank/DDBJ databases">
        <title>Taxogenomics and systematics of the genus Pantoea.</title>
        <authorList>
            <person name="Tambong J.T."/>
        </authorList>
    </citation>
    <scope>NUCLEOTIDE SEQUENCE [LARGE SCALE GENOMIC DNA]</scope>
    <source>
        <strain evidence="3 4">LMG 24197</strain>
    </source>
</reference>
<dbReference type="EMBL" id="VHJB01000063">
    <property type="protein sequence ID" value="TPV36604.1"/>
    <property type="molecule type" value="Genomic_DNA"/>
</dbReference>
<dbReference type="InterPro" id="IPR038706">
    <property type="entry name" value="Type_VI_SciN-like_sf"/>
</dbReference>
<dbReference type="Gene3D" id="2.60.40.4150">
    <property type="entry name" value="Type VI secretion system, lipoprotein SciN"/>
    <property type="match status" value="1"/>
</dbReference>
<feature type="chain" id="PRO_5047232780" evidence="2">
    <location>
        <begin position="22"/>
        <end position="218"/>
    </location>
</feature>
<evidence type="ECO:0000256" key="2">
    <source>
        <dbReference type="SAM" id="SignalP"/>
    </source>
</evidence>
<sequence>MIIKGKNLCCFSLIWMLSGCAGHQSSLQNSAKPDLSAPFSAGAISVTLNARPDLNLVNGMANSCTILVLQAAKAETLEQILINPVKVKSLFAGAGVGTDAANGHAVLQIDRYTMMPGQTTTLHVDRAMHTRYMALIAGYYPFPGKQHQIQEDIPVRKYKTGWLNPVWHRELSPLSLAITLGSEGIISTQKNVQKSQAPDVSLPDIDLTETKNSGADKQ</sequence>